<feature type="chain" id="PRO_5045204291" description="DUF306 domain-containing protein" evidence="2">
    <location>
        <begin position="22"/>
        <end position="270"/>
    </location>
</feature>
<protein>
    <recommendedName>
        <fullName evidence="3">DUF306 domain-containing protein</fullName>
    </recommendedName>
</protein>
<dbReference type="PROSITE" id="PS51257">
    <property type="entry name" value="PROKAR_LIPOPROTEIN"/>
    <property type="match status" value="1"/>
</dbReference>
<name>A0ABQ1RLT1_9ALTE</name>
<dbReference type="Gene3D" id="2.40.128.270">
    <property type="match status" value="1"/>
</dbReference>
<feature type="signal peptide" evidence="2">
    <location>
        <begin position="1"/>
        <end position="21"/>
    </location>
</feature>
<dbReference type="RefSeq" id="WP_099035876.1">
    <property type="nucleotide sequence ID" value="NZ_BMGJ01000015.1"/>
</dbReference>
<dbReference type="InterPro" id="IPR038670">
    <property type="entry name" value="HslJ-like_sf"/>
</dbReference>
<gene>
    <name evidence="4" type="ORF">GCM10011357_31480</name>
</gene>
<dbReference type="Pfam" id="PF04170">
    <property type="entry name" value="NlpE"/>
    <property type="match status" value="1"/>
</dbReference>
<evidence type="ECO:0000313" key="5">
    <source>
        <dbReference type="Proteomes" id="UP000614272"/>
    </source>
</evidence>
<dbReference type="InterPro" id="IPR005184">
    <property type="entry name" value="DUF306_Meta_HslJ"/>
</dbReference>
<evidence type="ECO:0000259" key="3">
    <source>
        <dbReference type="Pfam" id="PF03724"/>
    </source>
</evidence>
<sequence length="270" mass="29619">MQKTPLLLVTLVLLSACTAMDKQSGAQPEPSGQAQNPALQSHNPDNAHTSENALDWAGVYEGILPCADCEGIQTRLMLSGDGHYQLSETYLGEGEKARAFKSKGEFEWLDDGLRIRLLGRTSAPGLYQVGENQLFHLDQDGQRISGELAAQYRLAKRIGSEIVGVKWQLTELMGQEITIDAQKPVYFTIDADMQVTGFAGCNRFFGKVNLRQGQRLAFDKMASTMMACPALQQEGKLLKALQMADNYSLNQGSLSLNKARMAPLARFASN</sequence>
<keyword evidence="2" id="KW-0732">Signal</keyword>
<evidence type="ECO:0000256" key="2">
    <source>
        <dbReference type="SAM" id="SignalP"/>
    </source>
</evidence>
<dbReference type="Proteomes" id="UP000614272">
    <property type="component" value="Unassembled WGS sequence"/>
</dbReference>
<reference evidence="5" key="1">
    <citation type="journal article" date="2019" name="Int. J. Syst. Evol. Microbiol.">
        <title>The Global Catalogue of Microorganisms (GCM) 10K type strain sequencing project: providing services to taxonomists for standard genome sequencing and annotation.</title>
        <authorList>
            <consortium name="The Broad Institute Genomics Platform"/>
            <consortium name="The Broad Institute Genome Sequencing Center for Infectious Disease"/>
            <person name="Wu L."/>
            <person name="Ma J."/>
        </authorList>
    </citation>
    <scope>NUCLEOTIDE SEQUENCE [LARGE SCALE GENOMIC DNA]</scope>
    <source>
        <strain evidence="5">CGMCC 1.12923</strain>
    </source>
</reference>
<dbReference type="Gene3D" id="2.40.128.640">
    <property type="match status" value="1"/>
</dbReference>
<feature type="domain" description="DUF306" evidence="3">
    <location>
        <begin position="161"/>
        <end position="267"/>
    </location>
</feature>
<dbReference type="EMBL" id="BMGJ01000015">
    <property type="protein sequence ID" value="GGD74162.1"/>
    <property type="molecule type" value="Genomic_DNA"/>
</dbReference>
<feature type="region of interest" description="Disordered" evidence="1">
    <location>
        <begin position="22"/>
        <end position="50"/>
    </location>
</feature>
<dbReference type="InterPro" id="IPR007298">
    <property type="entry name" value="Cu-R_lipoprotein_NlpE"/>
</dbReference>
<keyword evidence="5" id="KW-1185">Reference proteome</keyword>
<proteinExistence type="predicted"/>
<dbReference type="PANTHER" id="PTHR35535:SF1">
    <property type="entry name" value="HEAT SHOCK PROTEIN HSLJ"/>
    <property type="match status" value="1"/>
</dbReference>
<dbReference type="InterPro" id="IPR053147">
    <property type="entry name" value="Hsp_HslJ-like"/>
</dbReference>
<dbReference type="Pfam" id="PF03724">
    <property type="entry name" value="META"/>
    <property type="match status" value="1"/>
</dbReference>
<comment type="caution">
    <text evidence="4">The sequence shown here is derived from an EMBL/GenBank/DDBJ whole genome shotgun (WGS) entry which is preliminary data.</text>
</comment>
<organism evidence="4 5">
    <name type="scientific">Lacimicrobium alkaliphilum</name>
    <dbReference type="NCBI Taxonomy" id="1526571"/>
    <lineage>
        <taxon>Bacteria</taxon>
        <taxon>Pseudomonadati</taxon>
        <taxon>Pseudomonadota</taxon>
        <taxon>Gammaproteobacteria</taxon>
        <taxon>Alteromonadales</taxon>
        <taxon>Alteromonadaceae</taxon>
        <taxon>Lacimicrobium</taxon>
    </lineage>
</organism>
<feature type="compositionally biased region" description="Polar residues" evidence="1">
    <location>
        <begin position="24"/>
        <end position="50"/>
    </location>
</feature>
<evidence type="ECO:0000256" key="1">
    <source>
        <dbReference type="SAM" id="MobiDB-lite"/>
    </source>
</evidence>
<accession>A0ABQ1RLT1</accession>
<dbReference type="PANTHER" id="PTHR35535">
    <property type="entry name" value="HEAT SHOCK PROTEIN HSLJ"/>
    <property type="match status" value="1"/>
</dbReference>
<evidence type="ECO:0000313" key="4">
    <source>
        <dbReference type="EMBL" id="GGD74162.1"/>
    </source>
</evidence>